<name>A0A1D2MRA3_ORCCI</name>
<feature type="non-terminal residue" evidence="4">
    <location>
        <position position="269"/>
    </location>
</feature>
<feature type="non-terminal residue" evidence="4">
    <location>
        <position position="1"/>
    </location>
</feature>
<gene>
    <name evidence="4" type="ORF">Ocin01_11118</name>
</gene>
<accession>A0A1D2MRA3</accession>
<keyword evidence="5" id="KW-1185">Reference proteome</keyword>
<organism evidence="4 5">
    <name type="scientific">Orchesella cincta</name>
    <name type="common">Springtail</name>
    <name type="synonym">Podura cincta</name>
    <dbReference type="NCBI Taxonomy" id="48709"/>
    <lineage>
        <taxon>Eukaryota</taxon>
        <taxon>Metazoa</taxon>
        <taxon>Ecdysozoa</taxon>
        <taxon>Arthropoda</taxon>
        <taxon>Hexapoda</taxon>
        <taxon>Collembola</taxon>
        <taxon>Entomobryomorpha</taxon>
        <taxon>Entomobryoidea</taxon>
        <taxon>Orchesellidae</taxon>
        <taxon>Orchesellinae</taxon>
        <taxon>Orchesella</taxon>
    </lineage>
</organism>
<evidence type="ECO:0000313" key="4">
    <source>
        <dbReference type="EMBL" id="ODM95573.1"/>
    </source>
</evidence>
<dbReference type="Gene3D" id="3.40.50.300">
    <property type="entry name" value="P-loop containing nucleotide triphosphate hydrolases"/>
    <property type="match status" value="1"/>
</dbReference>
<dbReference type="EMBL" id="LJIJ01000652">
    <property type="protein sequence ID" value="ODM95573.1"/>
    <property type="molecule type" value="Genomic_DNA"/>
</dbReference>
<dbReference type="GO" id="GO:0033588">
    <property type="term" value="C:elongator holoenzyme complex"/>
    <property type="evidence" value="ECO:0007669"/>
    <property type="project" value="InterPro"/>
</dbReference>
<evidence type="ECO:0000256" key="1">
    <source>
        <dbReference type="ARBA" id="ARBA00005043"/>
    </source>
</evidence>
<dbReference type="Proteomes" id="UP000094527">
    <property type="component" value="Unassembled WGS sequence"/>
</dbReference>
<dbReference type="OrthoDB" id="9995306at2759"/>
<dbReference type="PANTHER" id="PTHR16184">
    <property type="entry name" value="ELONGATOR COMPLEX PROTEIN 6"/>
    <property type="match status" value="1"/>
</dbReference>
<evidence type="ECO:0000256" key="2">
    <source>
        <dbReference type="ARBA" id="ARBA00008837"/>
    </source>
</evidence>
<dbReference type="UniPathway" id="UPA00988"/>
<evidence type="ECO:0000256" key="3">
    <source>
        <dbReference type="ARBA" id="ARBA00020263"/>
    </source>
</evidence>
<protein>
    <recommendedName>
        <fullName evidence="3">Elongator complex protein 6</fullName>
    </recommendedName>
</protein>
<dbReference type="Pfam" id="PF09807">
    <property type="entry name" value="ELP6"/>
    <property type="match status" value="1"/>
</dbReference>
<dbReference type="GO" id="GO:0002098">
    <property type="term" value="P:tRNA wobble uridine modification"/>
    <property type="evidence" value="ECO:0007669"/>
    <property type="project" value="InterPro"/>
</dbReference>
<dbReference type="PANTHER" id="PTHR16184:SF6">
    <property type="entry name" value="ELONGATOR COMPLEX PROTEIN 6"/>
    <property type="match status" value="1"/>
</dbReference>
<sequence>VGITEDALFTGKGSVNVVHQFGETVEGGFLNHFMLTQFFRKFSREQDNARALLILNHHTVAHWTSIASKLGTNINVLQESGKLIVIDLLKDIYEKLKTNPTRSASANDHVDLQNLFTRCHQTVEDFRKTGSRRILVIIDDLGGILAANGGSAEATFQDSEKNLLQFLVKLKALSVQCHEDNSCAVTITCLVNSPELSTDSLELSRFAKTVSQVLPSVLFEVAPLSTGFSSNVTGFLKVVYKPRKSDCTNKVVEKAFMKNYHFKLDSNCA</sequence>
<dbReference type="AlphaFoldDB" id="A0A1D2MRA3"/>
<comment type="pathway">
    <text evidence="1">tRNA modification; 5-methoxycarbonylmethyl-2-thiouridine-tRNA biosynthesis.</text>
</comment>
<dbReference type="InterPro" id="IPR027417">
    <property type="entry name" value="P-loop_NTPase"/>
</dbReference>
<reference evidence="4 5" key="1">
    <citation type="journal article" date="2016" name="Genome Biol. Evol.">
        <title>Gene Family Evolution Reflects Adaptation to Soil Environmental Stressors in the Genome of the Collembolan Orchesella cincta.</title>
        <authorList>
            <person name="Faddeeva-Vakhrusheva A."/>
            <person name="Derks M.F."/>
            <person name="Anvar S.Y."/>
            <person name="Agamennone V."/>
            <person name="Suring W."/>
            <person name="Smit S."/>
            <person name="van Straalen N.M."/>
            <person name="Roelofs D."/>
        </authorList>
    </citation>
    <scope>NUCLEOTIDE SEQUENCE [LARGE SCALE GENOMIC DNA]</scope>
    <source>
        <tissue evidence="4">Mixed pool</tissue>
    </source>
</reference>
<comment type="caution">
    <text evidence="4">The sequence shown here is derived from an EMBL/GenBank/DDBJ whole genome shotgun (WGS) entry which is preliminary data.</text>
</comment>
<comment type="similarity">
    <text evidence="2">Belongs to the ELP6 family.</text>
</comment>
<evidence type="ECO:0000313" key="5">
    <source>
        <dbReference type="Proteomes" id="UP000094527"/>
    </source>
</evidence>
<dbReference type="OMA" id="QCHEDNS"/>
<dbReference type="InterPro" id="IPR018627">
    <property type="entry name" value="ELP6"/>
</dbReference>
<proteinExistence type="inferred from homology"/>